<evidence type="ECO:0000256" key="1">
    <source>
        <dbReference type="SAM" id="MobiDB-lite"/>
    </source>
</evidence>
<dbReference type="EMBL" id="GG671587">
    <property type="protein sequence ID" value="EER18675.1"/>
    <property type="molecule type" value="Genomic_DNA"/>
</dbReference>
<gene>
    <name evidence="2" type="ORF">Pmar_PMAR012083</name>
</gene>
<name>C5KA17_PERM5</name>
<feature type="non-terminal residue" evidence="2">
    <location>
        <position position="1"/>
    </location>
</feature>
<accession>C5KA17</accession>
<reference evidence="2 3" key="1">
    <citation type="submission" date="2008-07" db="EMBL/GenBank/DDBJ databases">
        <authorList>
            <person name="El-Sayed N."/>
            <person name="Caler E."/>
            <person name="Inman J."/>
            <person name="Amedeo P."/>
            <person name="Hass B."/>
            <person name="Wortman J."/>
        </authorList>
    </citation>
    <scope>NUCLEOTIDE SEQUENCE [LARGE SCALE GENOMIC DNA]</scope>
    <source>
        <strain evidence="3">ATCC 50983 / TXsc</strain>
    </source>
</reference>
<dbReference type="RefSeq" id="XP_002786879.1">
    <property type="nucleotide sequence ID" value="XM_002786833.1"/>
</dbReference>
<dbReference type="InParanoid" id="C5KA17"/>
<feature type="non-terminal residue" evidence="2">
    <location>
        <position position="83"/>
    </location>
</feature>
<evidence type="ECO:0000313" key="3">
    <source>
        <dbReference type="Proteomes" id="UP000007800"/>
    </source>
</evidence>
<sequence length="83" mass="8798">YDDTQCTVNSTRADAGLASLRRVHKIHIKEGKCVVKVEEEPLPTLPSTATNASTTPTPTETTTNSTKVPNEIGAFASTAAEPE</sequence>
<feature type="region of interest" description="Disordered" evidence="1">
    <location>
        <begin position="44"/>
        <end position="70"/>
    </location>
</feature>
<proteinExistence type="predicted"/>
<dbReference type="AlphaFoldDB" id="C5KA17"/>
<dbReference type="GeneID" id="9048818"/>
<feature type="compositionally biased region" description="Low complexity" evidence="1">
    <location>
        <begin position="45"/>
        <end position="66"/>
    </location>
</feature>
<organism evidence="3">
    <name type="scientific">Perkinsus marinus (strain ATCC 50983 / TXsc)</name>
    <dbReference type="NCBI Taxonomy" id="423536"/>
    <lineage>
        <taxon>Eukaryota</taxon>
        <taxon>Sar</taxon>
        <taxon>Alveolata</taxon>
        <taxon>Perkinsozoa</taxon>
        <taxon>Perkinsea</taxon>
        <taxon>Perkinsida</taxon>
        <taxon>Perkinsidae</taxon>
        <taxon>Perkinsus</taxon>
    </lineage>
</organism>
<evidence type="ECO:0000313" key="2">
    <source>
        <dbReference type="EMBL" id="EER18675.1"/>
    </source>
</evidence>
<protein>
    <submittedName>
        <fullName evidence="2">Uncharacterized protein</fullName>
    </submittedName>
</protein>
<keyword evidence="3" id="KW-1185">Reference proteome</keyword>
<dbReference type="Proteomes" id="UP000007800">
    <property type="component" value="Unassembled WGS sequence"/>
</dbReference>